<dbReference type="SUPFAM" id="SSF54909">
    <property type="entry name" value="Dimeric alpha+beta barrel"/>
    <property type="match status" value="1"/>
</dbReference>
<evidence type="ECO:0000256" key="3">
    <source>
        <dbReference type="ARBA" id="ARBA00022617"/>
    </source>
</evidence>
<keyword evidence="6" id="KW-0560">Oxidoreductase</keyword>
<feature type="compositionally biased region" description="Basic and acidic residues" evidence="9">
    <location>
        <begin position="269"/>
        <end position="278"/>
    </location>
</feature>
<evidence type="ECO:0000259" key="11">
    <source>
        <dbReference type="Pfam" id="PF04261"/>
    </source>
</evidence>
<dbReference type="InterPro" id="IPR006311">
    <property type="entry name" value="TAT_signal"/>
</dbReference>
<accession>A0ABY8VIS1</accession>
<feature type="region of interest" description="Disordered" evidence="9">
    <location>
        <begin position="269"/>
        <end position="291"/>
    </location>
</feature>
<comment type="similarity">
    <text evidence="8">Belongs to the DyP-type peroxidase family.</text>
</comment>
<dbReference type="PROSITE" id="PS51404">
    <property type="entry name" value="DYP_PEROXIDASE"/>
    <property type="match status" value="1"/>
</dbReference>
<dbReference type="PANTHER" id="PTHR30521:SF4">
    <property type="entry name" value="DEFERROCHELATASE"/>
    <property type="match status" value="1"/>
</dbReference>
<name>A0ABY8VIS1_9CORY</name>
<evidence type="ECO:0000313" key="14">
    <source>
        <dbReference type="Proteomes" id="UP001225598"/>
    </source>
</evidence>
<evidence type="ECO:0000259" key="12">
    <source>
        <dbReference type="Pfam" id="PF20628"/>
    </source>
</evidence>
<keyword evidence="2 13" id="KW-0575">Peroxidase</keyword>
<dbReference type="Proteomes" id="UP001225598">
    <property type="component" value="Chromosome"/>
</dbReference>
<evidence type="ECO:0000256" key="1">
    <source>
        <dbReference type="ARBA" id="ARBA00001970"/>
    </source>
</evidence>
<dbReference type="NCBIfam" id="TIGR01413">
    <property type="entry name" value="Dyp_perox_fam"/>
    <property type="match status" value="1"/>
</dbReference>
<keyword evidence="7" id="KW-0408">Iron</keyword>
<dbReference type="InterPro" id="IPR048328">
    <property type="entry name" value="Dyp_perox_C"/>
</dbReference>
<evidence type="ECO:0000256" key="9">
    <source>
        <dbReference type="SAM" id="MobiDB-lite"/>
    </source>
</evidence>
<dbReference type="RefSeq" id="WP_284826858.1">
    <property type="nucleotide sequence ID" value="NZ_CP126969.1"/>
</dbReference>
<evidence type="ECO:0000256" key="7">
    <source>
        <dbReference type="ARBA" id="ARBA00023004"/>
    </source>
</evidence>
<evidence type="ECO:0000313" key="13">
    <source>
        <dbReference type="EMBL" id="WIM68962.1"/>
    </source>
</evidence>
<evidence type="ECO:0000256" key="6">
    <source>
        <dbReference type="ARBA" id="ARBA00023002"/>
    </source>
</evidence>
<dbReference type="GO" id="GO:0004601">
    <property type="term" value="F:peroxidase activity"/>
    <property type="evidence" value="ECO:0007669"/>
    <property type="project" value="UniProtKB-KW"/>
</dbReference>
<evidence type="ECO:0000256" key="2">
    <source>
        <dbReference type="ARBA" id="ARBA00022559"/>
    </source>
</evidence>
<comment type="cofactor">
    <cofactor evidence="1">
        <name>heme b</name>
        <dbReference type="ChEBI" id="CHEBI:60344"/>
    </cofactor>
</comment>
<feature type="domain" description="Dyp-type peroxidase N-terminal" evidence="11">
    <location>
        <begin position="55"/>
        <end position="197"/>
    </location>
</feature>
<evidence type="ECO:0000256" key="8">
    <source>
        <dbReference type="ARBA" id="ARBA00025737"/>
    </source>
</evidence>
<dbReference type="InterPro" id="IPR006314">
    <property type="entry name" value="Dyp_peroxidase"/>
</dbReference>
<evidence type="ECO:0000256" key="4">
    <source>
        <dbReference type="ARBA" id="ARBA00022723"/>
    </source>
</evidence>
<dbReference type="PANTHER" id="PTHR30521">
    <property type="entry name" value="DEFERROCHELATASE/PEROXIDASE"/>
    <property type="match status" value="1"/>
</dbReference>
<dbReference type="InterPro" id="IPR048327">
    <property type="entry name" value="Dyp_perox_N"/>
</dbReference>
<feature type="signal peptide" evidence="10">
    <location>
        <begin position="1"/>
        <end position="27"/>
    </location>
</feature>
<dbReference type="PROSITE" id="PS51257">
    <property type="entry name" value="PROKAR_LIPOPROTEIN"/>
    <property type="match status" value="1"/>
</dbReference>
<dbReference type="EMBL" id="CP126969">
    <property type="protein sequence ID" value="WIM68962.1"/>
    <property type="molecule type" value="Genomic_DNA"/>
</dbReference>
<reference evidence="13 14" key="1">
    <citation type="submission" date="2023-05" db="EMBL/GenBank/DDBJ databases">
        <title>Corynebacterium suedekumii sp. nov. and Corynebacterium breve sp. nov. isolated from raw cow's milk.</title>
        <authorList>
            <person name="Baer M.K."/>
            <person name="Mehl L."/>
            <person name="Hellmuth R."/>
            <person name="Marke G."/>
            <person name="Lipski A."/>
        </authorList>
    </citation>
    <scope>NUCLEOTIDE SEQUENCE [LARGE SCALE GENOMIC DNA]</scope>
    <source>
        <strain evidence="13 14">R4</strain>
    </source>
</reference>
<evidence type="ECO:0000256" key="5">
    <source>
        <dbReference type="ARBA" id="ARBA00022729"/>
    </source>
</evidence>
<dbReference type="InterPro" id="IPR011008">
    <property type="entry name" value="Dimeric_a/b-barrel"/>
</dbReference>
<dbReference type="Pfam" id="PF20628">
    <property type="entry name" value="Dyp_perox_C"/>
    <property type="match status" value="1"/>
</dbReference>
<gene>
    <name evidence="13" type="ORF">QP027_06190</name>
</gene>
<protein>
    <submittedName>
        <fullName evidence="13">Dyp-type peroxidase</fullName>
    </submittedName>
</protein>
<evidence type="ECO:0000256" key="10">
    <source>
        <dbReference type="SAM" id="SignalP"/>
    </source>
</evidence>
<keyword evidence="4" id="KW-0479">Metal-binding</keyword>
<dbReference type="Pfam" id="PF04261">
    <property type="entry name" value="Dyp_perox_N"/>
    <property type="match status" value="1"/>
</dbReference>
<sequence>MSVSRRGFMAGATVAASAAALASCANAGDAQKVDAASDAETRLTAAIVDFDGPHQAGIETPVQANLNLISFNLKEDADRTTVTRLLRLWTEDARSLCAGKVPLGSLEPEMVTAPANLTITCGIGPRVFEVADLVDKQPDWLQPLPEFSLDQLDEKWGQSDFVLQICSDDPIMASHAMRHMVRAAMDYAETGWLQQGFLNADGAIEKGKTPRNLFGQVDGTVNPHNAEEYKEQVWIDQGADFLIGGTSMVVRRINMNLDTWEMLDRASREESIGRDLEKGAPLSGGEEFDQPDFSATDKYGLPLIDKNSHMARATAPEDAPEQKIKRRPYNYDVQPDPALGQLSNAGLVFITFQKDPVKQYVPIQQRLDESDRLNIWITHIGSAVYWVPPGVSVDGDGDHYWAESLFADDA</sequence>
<proteinExistence type="inferred from homology"/>
<keyword evidence="14" id="KW-1185">Reference proteome</keyword>
<feature type="domain" description="Dyp-type peroxidase C-terminal" evidence="12">
    <location>
        <begin position="209"/>
        <end position="391"/>
    </location>
</feature>
<organism evidence="13 14">
    <name type="scientific">Corynebacterium breve</name>
    <dbReference type="NCBI Taxonomy" id="3049799"/>
    <lineage>
        <taxon>Bacteria</taxon>
        <taxon>Bacillati</taxon>
        <taxon>Actinomycetota</taxon>
        <taxon>Actinomycetes</taxon>
        <taxon>Mycobacteriales</taxon>
        <taxon>Corynebacteriaceae</taxon>
        <taxon>Corynebacterium</taxon>
    </lineage>
</organism>
<keyword evidence="3" id="KW-0349">Heme</keyword>
<keyword evidence="5 10" id="KW-0732">Signal</keyword>
<dbReference type="PROSITE" id="PS51318">
    <property type="entry name" value="TAT"/>
    <property type="match status" value="1"/>
</dbReference>
<feature type="chain" id="PRO_5046134024" evidence="10">
    <location>
        <begin position="28"/>
        <end position="410"/>
    </location>
</feature>